<evidence type="ECO:0000313" key="3">
    <source>
        <dbReference type="Proteomes" id="UP000807342"/>
    </source>
</evidence>
<keyword evidence="3" id="KW-1185">Reference proteome</keyword>
<evidence type="ECO:0000256" key="1">
    <source>
        <dbReference type="SAM" id="MobiDB-lite"/>
    </source>
</evidence>
<organism evidence="2 3">
    <name type="scientific">Macrolepiota fuliginosa MF-IS2</name>
    <dbReference type="NCBI Taxonomy" id="1400762"/>
    <lineage>
        <taxon>Eukaryota</taxon>
        <taxon>Fungi</taxon>
        <taxon>Dikarya</taxon>
        <taxon>Basidiomycota</taxon>
        <taxon>Agaricomycotina</taxon>
        <taxon>Agaricomycetes</taxon>
        <taxon>Agaricomycetidae</taxon>
        <taxon>Agaricales</taxon>
        <taxon>Agaricineae</taxon>
        <taxon>Agaricaceae</taxon>
        <taxon>Macrolepiota</taxon>
    </lineage>
</organism>
<dbReference type="AlphaFoldDB" id="A0A9P5XKJ7"/>
<sequence length="118" mass="13168">MAYMSWLLRHRVLHTPSPETPRATTPKATLNRVEYMGRSDCGVVTDPVNQEPRQLAGAKHPNSQSTPSGPKRRRTEDEIYLSRGSNPTPVSSTQPPRTPERYQRPVVPPSPGAEISLR</sequence>
<comment type="caution">
    <text evidence="2">The sequence shown here is derived from an EMBL/GenBank/DDBJ whole genome shotgun (WGS) entry which is preliminary data.</text>
</comment>
<feature type="region of interest" description="Disordered" evidence="1">
    <location>
        <begin position="41"/>
        <end position="118"/>
    </location>
</feature>
<reference evidence="2" key="1">
    <citation type="submission" date="2020-11" db="EMBL/GenBank/DDBJ databases">
        <authorList>
            <consortium name="DOE Joint Genome Institute"/>
            <person name="Ahrendt S."/>
            <person name="Riley R."/>
            <person name="Andreopoulos W."/>
            <person name="Labutti K."/>
            <person name="Pangilinan J."/>
            <person name="Ruiz-Duenas F.J."/>
            <person name="Barrasa J.M."/>
            <person name="Sanchez-Garcia M."/>
            <person name="Camarero S."/>
            <person name="Miyauchi S."/>
            <person name="Serrano A."/>
            <person name="Linde D."/>
            <person name="Babiker R."/>
            <person name="Drula E."/>
            <person name="Ayuso-Fernandez I."/>
            <person name="Pacheco R."/>
            <person name="Padilla G."/>
            <person name="Ferreira P."/>
            <person name="Barriuso J."/>
            <person name="Kellner H."/>
            <person name="Castanera R."/>
            <person name="Alfaro M."/>
            <person name="Ramirez L."/>
            <person name="Pisabarro A.G."/>
            <person name="Kuo A."/>
            <person name="Tritt A."/>
            <person name="Lipzen A."/>
            <person name="He G."/>
            <person name="Yan M."/>
            <person name="Ng V."/>
            <person name="Cullen D."/>
            <person name="Martin F."/>
            <person name="Rosso M.-N."/>
            <person name="Henrissat B."/>
            <person name="Hibbett D."/>
            <person name="Martinez A.T."/>
            <person name="Grigoriev I.V."/>
        </authorList>
    </citation>
    <scope>NUCLEOTIDE SEQUENCE</scope>
    <source>
        <strain evidence="2">MF-IS2</strain>
    </source>
</reference>
<dbReference type="Proteomes" id="UP000807342">
    <property type="component" value="Unassembled WGS sequence"/>
</dbReference>
<protein>
    <submittedName>
        <fullName evidence="2">Uncharacterized protein</fullName>
    </submittedName>
</protein>
<dbReference type="EMBL" id="MU151064">
    <property type="protein sequence ID" value="KAF9453093.1"/>
    <property type="molecule type" value="Genomic_DNA"/>
</dbReference>
<proteinExistence type="predicted"/>
<gene>
    <name evidence="2" type="ORF">P691DRAFT_801945</name>
</gene>
<name>A0A9P5XKJ7_9AGAR</name>
<dbReference type="OrthoDB" id="3259617at2759"/>
<accession>A0A9P5XKJ7</accession>
<feature type="compositionally biased region" description="Polar residues" evidence="1">
    <location>
        <begin position="83"/>
        <end position="95"/>
    </location>
</feature>
<evidence type="ECO:0000313" key="2">
    <source>
        <dbReference type="EMBL" id="KAF9453093.1"/>
    </source>
</evidence>